<dbReference type="Proteomes" id="UP001596364">
    <property type="component" value="Unassembled WGS sequence"/>
</dbReference>
<dbReference type="Pfam" id="PF12514">
    <property type="entry name" value="DUF3718"/>
    <property type="match status" value="1"/>
</dbReference>
<reference evidence="3" key="1">
    <citation type="journal article" date="2019" name="Int. J. Syst. Evol. Microbiol.">
        <title>The Global Catalogue of Microorganisms (GCM) 10K type strain sequencing project: providing services to taxonomists for standard genome sequencing and annotation.</title>
        <authorList>
            <consortium name="The Broad Institute Genomics Platform"/>
            <consortium name="The Broad Institute Genome Sequencing Center for Infectious Disease"/>
            <person name="Wu L."/>
            <person name="Ma J."/>
        </authorList>
    </citation>
    <scope>NUCLEOTIDE SEQUENCE [LARGE SCALE GENOMIC DNA]</scope>
    <source>
        <strain evidence="3">CGMCC 1.16031</strain>
    </source>
</reference>
<feature type="signal peptide" evidence="1">
    <location>
        <begin position="1"/>
        <end position="21"/>
    </location>
</feature>
<feature type="chain" id="PRO_5045693020" evidence="1">
    <location>
        <begin position="22"/>
        <end position="129"/>
    </location>
</feature>
<organism evidence="2 3">
    <name type="scientific">Pseudobowmanella zhangzhouensis</name>
    <dbReference type="NCBI Taxonomy" id="1537679"/>
    <lineage>
        <taxon>Bacteria</taxon>
        <taxon>Pseudomonadati</taxon>
        <taxon>Pseudomonadota</taxon>
        <taxon>Gammaproteobacteria</taxon>
        <taxon>Alteromonadales</taxon>
        <taxon>Alteromonadaceae</taxon>
    </lineage>
</organism>
<name>A0ABW1XND2_9ALTE</name>
<keyword evidence="1" id="KW-0732">Signal</keyword>
<keyword evidence="3" id="KW-1185">Reference proteome</keyword>
<evidence type="ECO:0000256" key="1">
    <source>
        <dbReference type="SAM" id="SignalP"/>
    </source>
</evidence>
<accession>A0ABW1XND2</accession>
<proteinExistence type="predicted"/>
<evidence type="ECO:0000313" key="2">
    <source>
        <dbReference type="EMBL" id="MFC6440179.1"/>
    </source>
</evidence>
<evidence type="ECO:0000313" key="3">
    <source>
        <dbReference type="Proteomes" id="UP001596364"/>
    </source>
</evidence>
<dbReference type="EMBL" id="JBHSUS010000001">
    <property type="protein sequence ID" value="MFC6440179.1"/>
    <property type="molecule type" value="Genomic_DNA"/>
</dbReference>
<sequence>MKKLLTTVIASAALLSPVAQADLTEDLQNICTIVKNNDKGELRKKMRGVKDDYRMRLGDFYEGVSCGGQSLIRYAMANGANDVGAYMVGQMGKSDLSKPEGDGMTLQQWADSNGYLASETGKELLDRLN</sequence>
<dbReference type="RefSeq" id="WP_377148617.1">
    <property type="nucleotide sequence ID" value="NZ_JBHSUS010000001.1"/>
</dbReference>
<gene>
    <name evidence="2" type="ORF">ACFP85_08470</name>
</gene>
<comment type="caution">
    <text evidence="2">The sequence shown here is derived from an EMBL/GenBank/DDBJ whole genome shotgun (WGS) entry which is preliminary data.</text>
</comment>
<dbReference type="InterPro" id="IPR022193">
    <property type="entry name" value="DUF3718"/>
</dbReference>
<protein>
    <submittedName>
        <fullName evidence="2">DUF3718 domain-containing protein</fullName>
    </submittedName>
</protein>